<dbReference type="Proteomes" id="UP000644020">
    <property type="component" value="Unassembled WGS sequence"/>
</dbReference>
<proteinExistence type="predicted"/>
<reference evidence="1" key="1">
    <citation type="journal article" date="2014" name="Int. J. Syst. Evol. Microbiol.">
        <title>Complete genome sequence of Corynebacterium casei LMG S-19264T (=DSM 44701T), isolated from a smear-ripened cheese.</title>
        <authorList>
            <consortium name="US DOE Joint Genome Institute (JGI-PGF)"/>
            <person name="Walter F."/>
            <person name="Albersmeier A."/>
            <person name="Kalinowski J."/>
            <person name="Ruckert C."/>
        </authorList>
    </citation>
    <scope>NUCLEOTIDE SEQUENCE</scope>
    <source>
        <strain evidence="1">JCM 4518</strain>
    </source>
</reference>
<evidence type="ECO:0000313" key="2">
    <source>
        <dbReference type="Proteomes" id="UP000644020"/>
    </source>
</evidence>
<reference evidence="1" key="2">
    <citation type="submission" date="2020-09" db="EMBL/GenBank/DDBJ databases">
        <authorList>
            <person name="Sun Q."/>
            <person name="Ohkuma M."/>
        </authorList>
    </citation>
    <scope>NUCLEOTIDE SEQUENCE</scope>
    <source>
        <strain evidence="1">JCM 4518</strain>
    </source>
</reference>
<organism evidence="1 2">
    <name type="scientific">Streptomyces termitum</name>
    <dbReference type="NCBI Taxonomy" id="67368"/>
    <lineage>
        <taxon>Bacteria</taxon>
        <taxon>Bacillati</taxon>
        <taxon>Actinomycetota</taxon>
        <taxon>Actinomycetes</taxon>
        <taxon>Kitasatosporales</taxon>
        <taxon>Streptomycetaceae</taxon>
        <taxon>Streptomyces</taxon>
    </lineage>
</organism>
<gene>
    <name evidence="1" type="ORF">GCM10010305_59370</name>
</gene>
<keyword evidence="2" id="KW-1185">Reference proteome</keyword>
<dbReference type="EMBL" id="BMUL01000024">
    <property type="protein sequence ID" value="GHB08508.1"/>
    <property type="molecule type" value="Genomic_DNA"/>
</dbReference>
<dbReference type="RefSeq" id="WP_189983047.1">
    <property type="nucleotide sequence ID" value="NZ_BMUL01000024.1"/>
</dbReference>
<comment type="caution">
    <text evidence="1">The sequence shown here is derived from an EMBL/GenBank/DDBJ whole genome shotgun (WGS) entry which is preliminary data.</text>
</comment>
<accession>A0A918T8Z9</accession>
<dbReference type="AlphaFoldDB" id="A0A918T8Z9"/>
<name>A0A918T8Z9_9ACTN</name>
<sequence length="92" mass="10120">MPPEAWHRQRLARYSALPPETYGDSDRDVHGRPVATVADTGCAVDGCRKPVVHEDCLGARPCCPHVVCCPTPPWWRRAAWIRAAWKGTDGAG</sequence>
<evidence type="ECO:0000313" key="1">
    <source>
        <dbReference type="EMBL" id="GHB08508.1"/>
    </source>
</evidence>
<protein>
    <submittedName>
        <fullName evidence="1">Uncharacterized protein</fullName>
    </submittedName>
</protein>